<keyword evidence="3" id="KW-1185">Reference proteome</keyword>
<feature type="region of interest" description="Disordered" evidence="1">
    <location>
        <begin position="71"/>
        <end position="160"/>
    </location>
</feature>
<feature type="compositionally biased region" description="Acidic residues" evidence="1">
    <location>
        <begin position="131"/>
        <end position="160"/>
    </location>
</feature>
<evidence type="ECO:0000256" key="1">
    <source>
        <dbReference type="SAM" id="MobiDB-lite"/>
    </source>
</evidence>
<protein>
    <submittedName>
        <fullName evidence="2">Uncharacterized protein</fullName>
    </submittedName>
</protein>
<gene>
    <name evidence="2" type="ORF">CRG98_009526</name>
</gene>
<reference evidence="2 3" key="1">
    <citation type="submission" date="2017-11" db="EMBL/GenBank/DDBJ databases">
        <title>De-novo sequencing of pomegranate (Punica granatum L.) genome.</title>
        <authorList>
            <person name="Akparov Z."/>
            <person name="Amiraslanov A."/>
            <person name="Hajiyeva S."/>
            <person name="Abbasov M."/>
            <person name="Kaur K."/>
            <person name="Hamwieh A."/>
            <person name="Solovyev V."/>
            <person name="Salamov A."/>
            <person name="Braich B."/>
            <person name="Kosarev P."/>
            <person name="Mahmoud A."/>
            <person name="Hajiyev E."/>
            <person name="Babayeva S."/>
            <person name="Izzatullayeva V."/>
            <person name="Mammadov A."/>
            <person name="Mammadov A."/>
            <person name="Sharifova S."/>
            <person name="Ojaghi J."/>
            <person name="Eynullazada K."/>
            <person name="Bayramov B."/>
            <person name="Abdulazimova A."/>
            <person name="Shahmuradov I."/>
        </authorList>
    </citation>
    <scope>NUCLEOTIDE SEQUENCE [LARGE SCALE GENOMIC DNA]</scope>
    <source>
        <strain evidence="3">cv. AG2017</strain>
        <tissue evidence="2">Leaf</tissue>
    </source>
</reference>
<accession>A0A2I0KP56</accession>
<feature type="compositionally biased region" description="Basic residues" evidence="1">
    <location>
        <begin position="106"/>
        <end position="124"/>
    </location>
</feature>
<evidence type="ECO:0000313" key="2">
    <source>
        <dbReference type="EMBL" id="PKI70063.1"/>
    </source>
</evidence>
<comment type="caution">
    <text evidence="2">The sequence shown here is derived from an EMBL/GenBank/DDBJ whole genome shotgun (WGS) entry which is preliminary data.</text>
</comment>
<dbReference type="EMBL" id="PGOL01000475">
    <property type="protein sequence ID" value="PKI70063.1"/>
    <property type="molecule type" value="Genomic_DNA"/>
</dbReference>
<dbReference type="Proteomes" id="UP000233551">
    <property type="component" value="Unassembled WGS sequence"/>
</dbReference>
<feature type="region of interest" description="Disordered" evidence="1">
    <location>
        <begin position="45"/>
        <end position="64"/>
    </location>
</feature>
<name>A0A2I0KP56_PUNGR</name>
<sequence length="160" mass="18440">MVSSVLRQYIDHFYKRGEPIVKFHKNFPYEGKELLFKEWKKKATGSEPSVPHMFEKLHKSSKTKEWISLSAKETRMAEAASQQTDTSSQADPTQVEILRKTEQKNPRRATRKINSRKKGKSGSKKGRDVVEESDENDDEGEDEDEEESPEESDDPSSFDD</sequence>
<organism evidence="2 3">
    <name type="scientific">Punica granatum</name>
    <name type="common">Pomegranate</name>
    <dbReference type="NCBI Taxonomy" id="22663"/>
    <lineage>
        <taxon>Eukaryota</taxon>
        <taxon>Viridiplantae</taxon>
        <taxon>Streptophyta</taxon>
        <taxon>Embryophyta</taxon>
        <taxon>Tracheophyta</taxon>
        <taxon>Spermatophyta</taxon>
        <taxon>Magnoliopsida</taxon>
        <taxon>eudicotyledons</taxon>
        <taxon>Gunneridae</taxon>
        <taxon>Pentapetalae</taxon>
        <taxon>rosids</taxon>
        <taxon>malvids</taxon>
        <taxon>Myrtales</taxon>
        <taxon>Lythraceae</taxon>
        <taxon>Punica</taxon>
    </lineage>
</organism>
<evidence type="ECO:0000313" key="3">
    <source>
        <dbReference type="Proteomes" id="UP000233551"/>
    </source>
</evidence>
<feature type="compositionally biased region" description="Polar residues" evidence="1">
    <location>
        <begin position="80"/>
        <end position="92"/>
    </location>
</feature>
<feature type="compositionally biased region" description="Basic and acidic residues" evidence="1">
    <location>
        <begin position="53"/>
        <end position="64"/>
    </location>
</feature>
<dbReference type="AlphaFoldDB" id="A0A2I0KP56"/>
<proteinExistence type="predicted"/>